<comment type="caution">
    <text evidence="4">The sequence shown here is derived from an EMBL/GenBank/DDBJ whole genome shotgun (WGS) entry which is preliminary data.</text>
</comment>
<dbReference type="Proteomes" id="UP000316706">
    <property type="component" value="Unassembled WGS sequence"/>
</dbReference>
<reference evidence="4 5" key="1">
    <citation type="submission" date="2019-06" db="EMBL/GenBank/DDBJ databases">
        <title>Sequencing the genomes of 1000 actinobacteria strains.</title>
        <authorList>
            <person name="Klenk H.-P."/>
        </authorList>
    </citation>
    <scope>NUCLEOTIDE SEQUENCE [LARGE SCALE GENOMIC DNA]</scope>
    <source>
        <strain evidence="4 5">DSM 45043</strain>
    </source>
</reference>
<comment type="similarity">
    <text evidence="1 3">Belongs to the short-chain dehydrogenases/reductases (SDR) family.</text>
</comment>
<dbReference type="PRINTS" id="PR00081">
    <property type="entry name" value="GDHRDH"/>
</dbReference>
<dbReference type="InterPro" id="IPR036291">
    <property type="entry name" value="NAD(P)-bd_dom_sf"/>
</dbReference>
<dbReference type="PANTHER" id="PTHR44196">
    <property type="entry name" value="DEHYDROGENASE/REDUCTASE SDR FAMILY MEMBER 7B"/>
    <property type="match status" value="1"/>
</dbReference>
<organism evidence="4 5">
    <name type="scientific">Actinomadura hallensis</name>
    <dbReference type="NCBI Taxonomy" id="337895"/>
    <lineage>
        <taxon>Bacteria</taxon>
        <taxon>Bacillati</taxon>
        <taxon>Actinomycetota</taxon>
        <taxon>Actinomycetes</taxon>
        <taxon>Streptosporangiales</taxon>
        <taxon>Thermomonosporaceae</taxon>
        <taxon>Actinomadura</taxon>
    </lineage>
</organism>
<name>A0A543INM9_9ACTN</name>
<evidence type="ECO:0000256" key="3">
    <source>
        <dbReference type="RuleBase" id="RU000363"/>
    </source>
</evidence>
<dbReference type="AlphaFoldDB" id="A0A543INM9"/>
<dbReference type="GO" id="GO:0016491">
    <property type="term" value="F:oxidoreductase activity"/>
    <property type="evidence" value="ECO:0007669"/>
    <property type="project" value="UniProtKB-KW"/>
</dbReference>
<dbReference type="Pfam" id="PF00106">
    <property type="entry name" value="adh_short"/>
    <property type="match status" value="1"/>
</dbReference>
<protein>
    <submittedName>
        <fullName evidence="4">Short-subunit dehydrogenase</fullName>
    </submittedName>
</protein>
<sequence>MIFDSSRWTATLAGRRVLITGGARGIGAALAARLHGRGARVALAGLEPDGLAAVAAECGGAPWWTCDVTDRARVEEVANNAADALGGLDVVVANAGVAAQMPMIGGDPSVMDQSIRVNVLGAYNTLRAAGPHISHERGYALAVASLAAAVHAPLLGAYSASKAAVEAMGNTLRAELRPYGAKAGVAYFGELDTDMTSRGFGTEAASALMKAGVGGGFISRVAPLHLGIDALERGIARRSKRVVAPWWVGGVLPVRMLAQPVVDRVVQRGLAEVLEIARKEQVELTTPQPESHR</sequence>
<gene>
    <name evidence="4" type="ORF">FHX41_5905</name>
</gene>
<dbReference type="InterPro" id="IPR020904">
    <property type="entry name" value="Sc_DH/Rdtase_CS"/>
</dbReference>
<keyword evidence="5" id="KW-1185">Reference proteome</keyword>
<keyword evidence="2" id="KW-0560">Oxidoreductase</keyword>
<dbReference type="OrthoDB" id="3743899at2"/>
<dbReference type="PROSITE" id="PS00061">
    <property type="entry name" value="ADH_SHORT"/>
    <property type="match status" value="1"/>
</dbReference>
<dbReference type="PANTHER" id="PTHR44196:SF1">
    <property type="entry name" value="DEHYDROGENASE_REDUCTASE SDR FAMILY MEMBER 7B"/>
    <property type="match status" value="1"/>
</dbReference>
<dbReference type="EMBL" id="VFPO01000001">
    <property type="protein sequence ID" value="TQM72118.1"/>
    <property type="molecule type" value="Genomic_DNA"/>
</dbReference>
<dbReference type="CDD" id="cd05233">
    <property type="entry name" value="SDR_c"/>
    <property type="match status" value="1"/>
</dbReference>
<evidence type="ECO:0000256" key="1">
    <source>
        <dbReference type="ARBA" id="ARBA00006484"/>
    </source>
</evidence>
<evidence type="ECO:0000256" key="2">
    <source>
        <dbReference type="ARBA" id="ARBA00023002"/>
    </source>
</evidence>
<proteinExistence type="inferred from homology"/>
<dbReference type="InterPro" id="IPR002347">
    <property type="entry name" value="SDR_fam"/>
</dbReference>
<accession>A0A543INM9</accession>
<dbReference type="PRINTS" id="PR00080">
    <property type="entry name" value="SDRFAMILY"/>
</dbReference>
<dbReference type="SUPFAM" id="SSF51735">
    <property type="entry name" value="NAD(P)-binding Rossmann-fold domains"/>
    <property type="match status" value="1"/>
</dbReference>
<dbReference type="RefSeq" id="WP_141973640.1">
    <property type="nucleotide sequence ID" value="NZ_VFPO01000001.1"/>
</dbReference>
<evidence type="ECO:0000313" key="5">
    <source>
        <dbReference type="Proteomes" id="UP000316706"/>
    </source>
</evidence>
<dbReference type="GO" id="GO:0016020">
    <property type="term" value="C:membrane"/>
    <property type="evidence" value="ECO:0007669"/>
    <property type="project" value="TreeGrafter"/>
</dbReference>
<dbReference type="Gene3D" id="3.40.50.720">
    <property type="entry name" value="NAD(P)-binding Rossmann-like Domain"/>
    <property type="match status" value="1"/>
</dbReference>
<evidence type="ECO:0000313" key="4">
    <source>
        <dbReference type="EMBL" id="TQM72118.1"/>
    </source>
</evidence>